<dbReference type="Proteomes" id="UP001596208">
    <property type="component" value="Unassembled WGS sequence"/>
</dbReference>
<feature type="domain" description="Pyridoxamine 5'-phosphate oxidase N-terminal" evidence="2">
    <location>
        <begin position="37"/>
        <end position="165"/>
    </location>
</feature>
<feature type="region of interest" description="Disordered" evidence="1">
    <location>
        <begin position="181"/>
        <end position="234"/>
    </location>
</feature>
<keyword evidence="4" id="KW-1185">Reference proteome</keyword>
<dbReference type="Gene3D" id="2.30.110.10">
    <property type="entry name" value="Electron Transport, Fmn-binding Protein, Chain A"/>
    <property type="match status" value="1"/>
</dbReference>
<gene>
    <name evidence="3" type="ORF">ACFPRK_27905</name>
</gene>
<comment type="caution">
    <text evidence="3">The sequence shown here is derived from an EMBL/GenBank/DDBJ whole genome shotgun (WGS) entry which is preliminary data.</text>
</comment>
<dbReference type="Pfam" id="PF01243">
    <property type="entry name" value="PNPOx_N"/>
    <property type="match status" value="1"/>
</dbReference>
<evidence type="ECO:0000259" key="2">
    <source>
        <dbReference type="Pfam" id="PF01243"/>
    </source>
</evidence>
<evidence type="ECO:0000313" key="3">
    <source>
        <dbReference type="EMBL" id="MFC5174383.1"/>
    </source>
</evidence>
<dbReference type="InterPro" id="IPR011576">
    <property type="entry name" value="Pyridox_Oxase_N"/>
</dbReference>
<reference evidence="4" key="1">
    <citation type="journal article" date="2019" name="Int. J. Syst. Evol. Microbiol.">
        <title>The Global Catalogue of Microorganisms (GCM) 10K type strain sequencing project: providing services to taxonomists for standard genome sequencing and annotation.</title>
        <authorList>
            <consortium name="The Broad Institute Genomics Platform"/>
            <consortium name="The Broad Institute Genome Sequencing Center for Infectious Disease"/>
            <person name="Wu L."/>
            <person name="Ma J."/>
        </authorList>
    </citation>
    <scope>NUCLEOTIDE SEQUENCE [LARGE SCALE GENOMIC DNA]</scope>
    <source>
        <strain evidence="4">CGMCC 4.1721</strain>
    </source>
</reference>
<dbReference type="EMBL" id="JBHSKI010000015">
    <property type="protein sequence ID" value="MFC5174383.1"/>
    <property type="molecule type" value="Genomic_DNA"/>
</dbReference>
<accession>A0ABW0BAV8</accession>
<dbReference type="RefSeq" id="WP_031100240.1">
    <property type="nucleotide sequence ID" value="NZ_JBFADZ010000005.1"/>
</dbReference>
<proteinExistence type="predicted"/>
<dbReference type="SUPFAM" id="SSF50475">
    <property type="entry name" value="FMN-binding split barrel"/>
    <property type="match status" value="1"/>
</dbReference>
<organism evidence="3 4">
    <name type="scientific">Streptomyces mutomycini</name>
    <dbReference type="NCBI Taxonomy" id="284036"/>
    <lineage>
        <taxon>Bacteria</taxon>
        <taxon>Bacillati</taxon>
        <taxon>Actinomycetota</taxon>
        <taxon>Actinomycetes</taxon>
        <taxon>Kitasatosporales</taxon>
        <taxon>Streptomycetaceae</taxon>
        <taxon>Streptomyces</taxon>
    </lineage>
</organism>
<sequence length="234" mass="25827">MTRHDATPSQGERLLQTHLGTSERADAFYDRQVHPYLTAAMREFIHRQSMVFLSTADARGHCDATFRSGPPGFVAVLDDRTLAYPEYRGNGVMASAGNITENPHIGLLFMDFTRDHVGLHVNGSAQLVDDQELRAVHPWIPVDTAPGRHPVLWTVINVHEAYIHCSKHIPHLEPAPRPLGLARARPRDPDYFTEPEPAPVDYGPGPGMAPTGPGVPDHTYVHANAHPVPGSRDR</sequence>
<dbReference type="PANTHER" id="PTHR42815:SF2">
    <property type="entry name" value="FAD-BINDING, PUTATIVE (AFU_ORTHOLOGUE AFUA_6G07600)-RELATED"/>
    <property type="match status" value="1"/>
</dbReference>
<dbReference type="PANTHER" id="PTHR42815">
    <property type="entry name" value="FAD-BINDING, PUTATIVE (AFU_ORTHOLOGUE AFUA_6G07600)-RELATED"/>
    <property type="match status" value="1"/>
</dbReference>
<evidence type="ECO:0000256" key="1">
    <source>
        <dbReference type="SAM" id="MobiDB-lite"/>
    </source>
</evidence>
<name>A0ABW0BAV8_9ACTN</name>
<evidence type="ECO:0000313" key="4">
    <source>
        <dbReference type="Proteomes" id="UP001596208"/>
    </source>
</evidence>
<protein>
    <submittedName>
        <fullName evidence="3">Pyridoxamine 5'-phosphate oxidase family protein</fullName>
    </submittedName>
</protein>
<dbReference type="InterPro" id="IPR012349">
    <property type="entry name" value="Split_barrel_FMN-bd"/>
</dbReference>